<keyword evidence="8" id="KW-0472">Membrane</keyword>
<keyword evidence="8" id="KW-0812">Transmembrane</keyword>
<dbReference type="EC" id="2.7.13.3" evidence="2"/>
<comment type="catalytic activity">
    <reaction evidence="1">
        <text>ATP + protein L-histidine = ADP + protein N-phospho-L-histidine.</text>
        <dbReference type="EC" id="2.7.13.3"/>
    </reaction>
</comment>
<feature type="transmembrane region" description="Helical" evidence="8">
    <location>
        <begin position="46"/>
        <end position="66"/>
    </location>
</feature>
<protein>
    <recommendedName>
        <fullName evidence="2">histidine kinase</fullName>
        <ecNumber evidence="2">2.7.13.3</ecNumber>
    </recommendedName>
</protein>
<proteinExistence type="predicted"/>
<evidence type="ECO:0000313" key="12">
    <source>
        <dbReference type="Proteomes" id="UP001138757"/>
    </source>
</evidence>
<dbReference type="Proteomes" id="UP001138757">
    <property type="component" value="Unassembled WGS sequence"/>
</dbReference>
<dbReference type="GO" id="GO:0005524">
    <property type="term" value="F:ATP binding"/>
    <property type="evidence" value="ECO:0007669"/>
    <property type="project" value="UniProtKB-KW"/>
</dbReference>
<dbReference type="Pfam" id="PF13581">
    <property type="entry name" value="HATPase_c_2"/>
    <property type="match status" value="1"/>
</dbReference>
<dbReference type="PANTHER" id="PTHR41523:SF8">
    <property type="entry name" value="ETHYLENE RESPONSE SENSOR PROTEIN"/>
    <property type="match status" value="1"/>
</dbReference>
<dbReference type="RefSeq" id="WP_214624553.1">
    <property type="nucleotide sequence ID" value="NZ_JAHGAW010000010.1"/>
</dbReference>
<organism evidence="11 12">
    <name type="scientific">Sphingobium nicotianae</name>
    <dbReference type="NCBI Taxonomy" id="2782607"/>
    <lineage>
        <taxon>Bacteria</taxon>
        <taxon>Pseudomonadati</taxon>
        <taxon>Pseudomonadota</taxon>
        <taxon>Alphaproteobacteria</taxon>
        <taxon>Sphingomonadales</taxon>
        <taxon>Sphingomonadaceae</taxon>
        <taxon>Sphingobium</taxon>
    </lineage>
</organism>
<reference evidence="11" key="1">
    <citation type="submission" date="2021-05" db="EMBL/GenBank/DDBJ databases">
        <title>Genome of Sphingobium sp. strain.</title>
        <authorList>
            <person name="Fan R."/>
        </authorList>
    </citation>
    <scope>NUCLEOTIDE SEQUENCE</scope>
    <source>
        <strain evidence="11">H33</strain>
    </source>
</reference>
<dbReference type="GO" id="GO:0004673">
    <property type="term" value="F:protein histidine kinase activity"/>
    <property type="evidence" value="ECO:0007669"/>
    <property type="project" value="UniProtKB-EC"/>
</dbReference>
<feature type="domain" description="Histidine kinase/HSP90-like ATPase" evidence="10">
    <location>
        <begin position="213"/>
        <end position="296"/>
    </location>
</feature>
<evidence type="ECO:0000313" key="11">
    <source>
        <dbReference type="EMBL" id="MBT2188296.1"/>
    </source>
</evidence>
<keyword evidence="3" id="KW-0597">Phosphoprotein</keyword>
<evidence type="ECO:0000259" key="10">
    <source>
        <dbReference type="Pfam" id="PF13581"/>
    </source>
</evidence>
<evidence type="ECO:0000256" key="1">
    <source>
        <dbReference type="ARBA" id="ARBA00000085"/>
    </source>
</evidence>
<dbReference type="InterPro" id="IPR003594">
    <property type="entry name" value="HATPase_dom"/>
</dbReference>
<keyword evidence="12" id="KW-1185">Reference proteome</keyword>
<dbReference type="PANTHER" id="PTHR41523">
    <property type="entry name" value="TWO-COMPONENT SYSTEM SENSOR PROTEIN"/>
    <property type="match status" value="1"/>
</dbReference>
<accession>A0A9X1IS82</accession>
<evidence type="ECO:0000256" key="8">
    <source>
        <dbReference type="SAM" id="Phobius"/>
    </source>
</evidence>
<evidence type="ECO:0000256" key="4">
    <source>
        <dbReference type="ARBA" id="ARBA00022679"/>
    </source>
</evidence>
<evidence type="ECO:0000259" key="9">
    <source>
        <dbReference type="Pfam" id="PF07568"/>
    </source>
</evidence>
<dbReference type="InterPro" id="IPR036890">
    <property type="entry name" value="HATPase_C_sf"/>
</dbReference>
<keyword evidence="4" id="KW-0808">Transferase</keyword>
<dbReference type="Gene3D" id="3.30.565.10">
    <property type="entry name" value="Histidine kinase-like ATPase, C-terminal domain"/>
    <property type="match status" value="1"/>
</dbReference>
<evidence type="ECO:0000256" key="7">
    <source>
        <dbReference type="ARBA" id="ARBA00022840"/>
    </source>
</evidence>
<feature type="transmembrane region" description="Helical" evidence="8">
    <location>
        <begin position="78"/>
        <end position="96"/>
    </location>
</feature>
<dbReference type="InterPro" id="IPR011495">
    <property type="entry name" value="Sig_transdc_His_kin_sub2_dim/P"/>
</dbReference>
<dbReference type="Pfam" id="PF07568">
    <property type="entry name" value="HisKA_2"/>
    <property type="match status" value="1"/>
</dbReference>
<keyword evidence="7" id="KW-0067">ATP-binding</keyword>
<keyword evidence="5" id="KW-0547">Nucleotide-binding</keyword>
<evidence type="ECO:0000256" key="5">
    <source>
        <dbReference type="ARBA" id="ARBA00022741"/>
    </source>
</evidence>
<sequence>MQLLFGVSCSAALVGLLLIVRLWVPLSAPFAFIFPAILVATLYGRWPAGLAAMISGIVTFAFFILPSSTPLSFTSASVFSRGVIAAVVGSMLLIFAEIFRRTVAGNADARDREIERGEIMLRELEHRTRNNFALVASLLDFQRRQATTPEVIHALDHAMRRVHTFADAYSQLGSRQSAGGEVDMRPYLARLLDRVSDGLFGEEIKIENEIAPIALPSRKAVAIGLYVNEALTNCAKYAFPEGRGGTVKVTLAMEEGGWRLTVRDDGIGGEIATTQSDKGAKNGLGAILFQALAMQAGAKHHVSVSQEGRQLDLMSDG</sequence>
<evidence type="ECO:0000256" key="2">
    <source>
        <dbReference type="ARBA" id="ARBA00012438"/>
    </source>
</evidence>
<keyword evidence="8" id="KW-1133">Transmembrane helix</keyword>
<dbReference type="AlphaFoldDB" id="A0A9X1IS82"/>
<feature type="domain" description="Signal transduction histidine kinase subgroup 2 dimerisation and phosphoacceptor" evidence="9">
    <location>
        <begin position="123"/>
        <end position="195"/>
    </location>
</feature>
<keyword evidence="6 11" id="KW-0418">Kinase</keyword>
<comment type="caution">
    <text evidence="11">The sequence shown here is derived from an EMBL/GenBank/DDBJ whole genome shotgun (WGS) entry which is preliminary data.</text>
</comment>
<gene>
    <name evidence="11" type="ORF">KK488_15175</name>
</gene>
<name>A0A9X1IS82_9SPHN</name>
<dbReference type="SUPFAM" id="SSF55874">
    <property type="entry name" value="ATPase domain of HSP90 chaperone/DNA topoisomerase II/histidine kinase"/>
    <property type="match status" value="1"/>
</dbReference>
<evidence type="ECO:0000256" key="3">
    <source>
        <dbReference type="ARBA" id="ARBA00022553"/>
    </source>
</evidence>
<evidence type="ECO:0000256" key="6">
    <source>
        <dbReference type="ARBA" id="ARBA00022777"/>
    </source>
</evidence>
<dbReference type="EMBL" id="JAHGAW010000010">
    <property type="protein sequence ID" value="MBT2188296.1"/>
    <property type="molecule type" value="Genomic_DNA"/>
</dbReference>